<dbReference type="EMBL" id="CP002831">
    <property type="protein sequence ID" value="AFC24453.1"/>
    <property type="molecule type" value="Genomic_DNA"/>
</dbReference>
<dbReference type="STRING" id="984262.SGRA_1718"/>
<evidence type="ECO:0000313" key="5">
    <source>
        <dbReference type="EMBL" id="AFC24453.1"/>
    </source>
</evidence>
<dbReference type="PRINTS" id="PR00819">
    <property type="entry name" value="CBXCFQXSUPER"/>
</dbReference>
<dbReference type="Pfam" id="PF00004">
    <property type="entry name" value="AAA"/>
    <property type="match status" value="2"/>
</dbReference>
<dbReference type="InterPro" id="IPR027417">
    <property type="entry name" value="P-loop_NTPase"/>
</dbReference>
<dbReference type="Pfam" id="PF17866">
    <property type="entry name" value="AAA_lid_6"/>
    <property type="match status" value="2"/>
</dbReference>
<keyword evidence="2" id="KW-0547">Nucleotide-binding</keyword>
<name>H6KZ63_SAPGL</name>
<comment type="similarity">
    <text evidence="1">Belongs to the CbxX/CfxQ family.</text>
</comment>
<dbReference type="InterPro" id="IPR003593">
    <property type="entry name" value="AAA+_ATPase"/>
</dbReference>
<dbReference type="RefSeq" id="WP_015692086.1">
    <property type="nucleotide sequence ID" value="NC_016940.1"/>
</dbReference>
<protein>
    <submittedName>
        <fullName evidence="5">Stage V sporulation protein K</fullName>
    </submittedName>
</protein>
<keyword evidence="6" id="KW-1185">Reference proteome</keyword>
<keyword evidence="3" id="KW-0067">ATP-binding</keyword>
<dbReference type="AlphaFoldDB" id="H6KZ63"/>
<gene>
    <name evidence="5" type="primary">spoVK</name>
    <name evidence="5" type="ordered locus">SGRA_1718</name>
</gene>
<dbReference type="HOGENOM" id="CLU_330349_0_0_10"/>
<dbReference type="KEGG" id="sgn:SGRA_1718"/>
<dbReference type="GO" id="GO:0005524">
    <property type="term" value="F:ATP binding"/>
    <property type="evidence" value="ECO:0007669"/>
    <property type="project" value="UniProtKB-KW"/>
</dbReference>
<dbReference type="PANTHER" id="PTHR43392:SF2">
    <property type="entry name" value="AAA-TYPE ATPASE FAMILY PROTEIN _ ANKYRIN REPEAT FAMILY PROTEIN"/>
    <property type="match status" value="1"/>
</dbReference>
<dbReference type="OrthoDB" id="9806903at2"/>
<accession>H6KZ63</accession>
<dbReference type="FunFam" id="3.40.50.300:FF:000216">
    <property type="entry name" value="Type VII secretion ATPase EccA"/>
    <property type="match status" value="2"/>
</dbReference>
<feature type="domain" description="AAA+ ATPase" evidence="4">
    <location>
        <begin position="342"/>
        <end position="482"/>
    </location>
</feature>
<evidence type="ECO:0000313" key="6">
    <source>
        <dbReference type="Proteomes" id="UP000007519"/>
    </source>
</evidence>
<evidence type="ECO:0000256" key="2">
    <source>
        <dbReference type="ARBA" id="ARBA00022741"/>
    </source>
</evidence>
<organism evidence="5 6">
    <name type="scientific">Saprospira grandis (strain Lewin)</name>
    <dbReference type="NCBI Taxonomy" id="984262"/>
    <lineage>
        <taxon>Bacteria</taxon>
        <taxon>Pseudomonadati</taxon>
        <taxon>Bacteroidota</taxon>
        <taxon>Saprospiria</taxon>
        <taxon>Saprospirales</taxon>
        <taxon>Saprospiraceae</taxon>
        <taxon>Saprospira</taxon>
    </lineage>
</organism>
<dbReference type="SUPFAM" id="SSF52540">
    <property type="entry name" value="P-loop containing nucleoside triphosphate hydrolases"/>
    <property type="match status" value="2"/>
</dbReference>
<proteinExistence type="inferred from homology"/>
<dbReference type="eggNOG" id="COG0464">
    <property type="taxonomic scope" value="Bacteria"/>
</dbReference>
<dbReference type="SMART" id="SM00382">
    <property type="entry name" value="AAA"/>
    <property type="match status" value="2"/>
</dbReference>
<dbReference type="InterPro" id="IPR000641">
    <property type="entry name" value="CbxX/CfxQ"/>
</dbReference>
<evidence type="ECO:0000256" key="3">
    <source>
        <dbReference type="ARBA" id="ARBA00022840"/>
    </source>
</evidence>
<dbReference type="Gene3D" id="3.40.50.300">
    <property type="entry name" value="P-loop containing nucleotide triphosphate hydrolases"/>
    <property type="match status" value="2"/>
</dbReference>
<evidence type="ECO:0000256" key="1">
    <source>
        <dbReference type="ARBA" id="ARBA00010378"/>
    </source>
</evidence>
<dbReference type="InterPro" id="IPR003959">
    <property type="entry name" value="ATPase_AAA_core"/>
</dbReference>
<dbReference type="Proteomes" id="UP000007519">
    <property type="component" value="Chromosome"/>
</dbReference>
<dbReference type="GO" id="GO:0016887">
    <property type="term" value="F:ATP hydrolysis activity"/>
    <property type="evidence" value="ECO:0007669"/>
    <property type="project" value="InterPro"/>
</dbReference>
<dbReference type="InterPro" id="IPR041627">
    <property type="entry name" value="AAA_lid_6"/>
</dbReference>
<reference evidence="5 6" key="1">
    <citation type="journal article" date="2012" name="Stand. Genomic Sci.">
        <title>Complete genome sequencing and analysis of Saprospira grandis str. Lewin, a predatory marine bacterium.</title>
        <authorList>
            <person name="Saw J.H."/>
            <person name="Yuryev A."/>
            <person name="Kanbe M."/>
            <person name="Hou S."/>
            <person name="Young A.G."/>
            <person name="Aizawa S."/>
            <person name="Alam M."/>
        </authorList>
    </citation>
    <scope>NUCLEOTIDE SEQUENCE [LARGE SCALE GENOMIC DNA]</scope>
    <source>
        <strain evidence="5 6">Lewin</strain>
    </source>
</reference>
<feature type="domain" description="AAA+ ATPase" evidence="4">
    <location>
        <begin position="631"/>
        <end position="769"/>
    </location>
</feature>
<dbReference type="InterPro" id="IPR050773">
    <property type="entry name" value="CbxX/CfxQ_RuBisCO_ESX"/>
</dbReference>
<dbReference type="CDD" id="cd00009">
    <property type="entry name" value="AAA"/>
    <property type="match status" value="2"/>
</dbReference>
<dbReference type="Gene3D" id="1.10.8.60">
    <property type="match status" value="2"/>
</dbReference>
<evidence type="ECO:0000259" key="4">
    <source>
        <dbReference type="SMART" id="SM00382"/>
    </source>
</evidence>
<sequence>MSALGGNYKFKHLKVFGSVENLYQNVKKYRRVYDESEARYIYAEMALYNKLFDEKDWNISLRLICTNEATEEQLCELKKDFKVSKDTNVFYVREGWGTPQPGWWKKGKYRWDAYIGDDFIGTSHFYVTDGGLVTPTENPYLKIKQVRLFESDGEGLDLEKRQYLQVFSQAKTRYINIEMAVDLLKEEELLPLEFQFNFYNDAGQHKAYMEYFSEITDKRQQLSFDTGYGLDKGGYWFEDRYTLEIIFMDQLIGVVPFEVGQEEEALQGKMPFQLSGRKTTTLGQQNEEGEEEVKKLSYEEAVAELNALIGLESVKQQIDELATYLKFIQIRKEKGFKENAAINLHTVFMGNPGTGKTTVAKMLGQIYASLGLLSKGQVHEVGRVDLVGEYIGQTAPKVKKAIDKARGGILFVDEAYALSDRGDDGKDFGKEVIEVLIKEMSDGAGDIAIIFAGYPKEMNLFIHKNPGMSSRIQSTIHFPDYRPDELMQIADYAAEKRDIKLDEETLKFLNRKVVEAYRGRNDNFGNARFINGVIEECKQNMALRLMRLGVEEMEKMEAEQLSTVILEDVEKAFGLTNKAKVHIPIDEPLLQEALNELHSLVGLEDVKRDVDEVAKLVRYYTEIGRDVKKAFSLHTVFVGNPGTGKTTVARILVKIYKALGVLERGHLVETDRKDLVAGYTGQTAIKTDEAIEKAMGGGLFIDEAYALTQGGQGDFGKEAVDTLLKRMEDKRGEFMVIVAGYPKEMRQFLESNPGLLSRFDRTLKFKDYTAEELFQIASDMCEQKDLYLDQEASKLLQNYIQDLLDHKHKYFGNARSIRKVVDEVVRRQNLRLASISHAERSHEMVKTITAADLQDFRLIEQDEQRPGSIGFNHRG</sequence>
<dbReference type="PANTHER" id="PTHR43392">
    <property type="entry name" value="AAA-TYPE ATPASE FAMILY PROTEIN / ANKYRIN REPEAT FAMILY PROTEIN"/>
    <property type="match status" value="1"/>
</dbReference>